<dbReference type="Gene3D" id="2.30.40.10">
    <property type="entry name" value="Urease, subunit C, domain 1"/>
    <property type="match status" value="1"/>
</dbReference>
<gene>
    <name evidence="3" type="ORF">GCM10025866_00960</name>
</gene>
<dbReference type="SUPFAM" id="SSF51556">
    <property type="entry name" value="Metallo-dependent hydrolases"/>
    <property type="match status" value="1"/>
</dbReference>
<dbReference type="InterPro" id="IPR032466">
    <property type="entry name" value="Metal_Hydrolase"/>
</dbReference>
<evidence type="ECO:0000313" key="3">
    <source>
        <dbReference type="EMBL" id="BDZ44187.1"/>
    </source>
</evidence>
<dbReference type="InterPro" id="IPR050287">
    <property type="entry name" value="MTA/SAH_deaminase"/>
</dbReference>
<dbReference type="Gene3D" id="3.20.20.140">
    <property type="entry name" value="Metal-dependent hydrolases"/>
    <property type="match status" value="1"/>
</dbReference>
<dbReference type="PANTHER" id="PTHR43794">
    <property type="entry name" value="AMINOHYDROLASE SSNA-RELATED"/>
    <property type="match status" value="1"/>
</dbReference>
<evidence type="ECO:0000256" key="1">
    <source>
        <dbReference type="SAM" id="MobiDB-lite"/>
    </source>
</evidence>
<keyword evidence="4" id="KW-1185">Reference proteome</keyword>
<dbReference type="Pfam" id="PF01979">
    <property type="entry name" value="Amidohydro_1"/>
    <property type="match status" value="1"/>
</dbReference>
<dbReference type="PANTHER" id="PTHR43794:SF5">
    <property type="entry name" value="CHLOROHYDROLASE FAMILY PROTEIN"/>
    <property type="match status" value="1"/>
</dbReference>
<sequence>MCVEREPYQTARAGTGQSGNGSRSLLIRGGLVAGADGVLETRDVRIVDGRIAPAGAGALPHDDVEVIDATGCLVLPGFVNMHSHSYGTLCRHDGARLPLEPWMNYALAGTANRTPDEILVATQLQAIEALRTGTTAVVDHIGGAVAGLAPVLGAYEDSGIRAAVAPMIGDIPLPDSVGLSAEDWPPGTGYGAPEFAQKPAAELLDDTLALRRSWTSPSGRVAVILGPSAPQRCSTDLLASVAEAAEREDMLVHTHLLETRLQAALTPRSGVAPGWTSWTERGS</sequence>
<proteinExistence type="predicted"/>
<feature type="region of interest" description="Disordered" evidence="1">
    <location>
        <begin position="1"/>
        <end position="20"/>
    </location>
</feature>
<dbReference type="SUPFAM" id="SSF51338">
    <property type="entry name" value="Composite domain of metallo-dependent hydrolases"/>
    <property type="match status" value="1"/>
</dbReference>
<evidence type="ECO:0000313" key="4">
    <source>
        <dbReference type="Proteomes" id="UP001321498"/>
    </source>
</evidence>
<protein>
    <recommendedName>
        <fullName evidence="2">Amidohydrolase-related domain-containing protein</fullName>
    </recommendedName>
</protein>
<accession>A0ABN6XH39</accession>
<dbReference type="InterPro" id="IPR011059">
    <property type="entry name" value="Metal-dep_hydrolase_composite"/>
</dbReference>
<evidence type="ECO:0000259" key="2">
    <source>
        <dbReference type="Pfam" id="PF01979"/>
    </source>
</evidence>
<dbReference type="Proteomes" id="UP001321498">
    <property type="component" value="Chromosome"/>
</dbReference>
<dbReference type="InterPro" id="IPR006680">
    <property type="entry name" value="Amidohydro-rel"/>
</dbReference>
<name>A0ABN6XH39_9MICO</name>
<reference evidence="4" key="1">
    <citation type="journal article" date="2019" name="Int. J. Syst. Evol. Microbiol.">
        <title>The Global Catalogue of Microorganisms (GCM) 10K type strain sequencing project: providing services to taxonomists for standard genome sequencing and annotation.</title>
        <authorList>
            <consortium name="The Broad Institute Genomics Platform"/>
            <consortium name="The Broad Institute Genome Sequencing Center for Infectious Disease"/>
            <person name="Wu L."/>
            <person name="Ma J."/>
        </authorList>
    </citation>
    <scope>NUCLEOTIDE SEQUENCE [LARGE SCALE GENOMIC DNA]</scope>
    <source>
        <strain evidence="4">NBRC 108725</strain>
    </source>
</reference>
<dbReference type="EMBL" id="AP027731">
    <property type="protein sequence ID" value="BDZ44187.1"/>
    <property type="molecule type" value="Genomic_DNA"/>
</dbReference>
<feature type="domain" description="Amidohydrolase-related" evidence="2">
    <location>
        <begin position="73"/>
        <end position="260"/>
    </location>
</feature>
<organism evidence="3 4">
    <name type="scientific">Naasia aerilata</name>
    <dbReference type="NCBI Taxonomy" id="1162966"/>
    <lineage>
        <taxon>Bacteria</taxon>
        <taxon>Bacillati</taxon>
        <taxon>Actinomycetota</taxon>
        <taxon>Actinomycetes</taxon>
        <taxon>Micrococcales</taxon>
        <taxon>Microbacteriaceae</taxon>
        <taxon>Naasia</taxon>
    </lineage>
</organism>